<name>A0A8X6INA1_NEPPI</name>
<proteinExistence type="predicted"/>
<reference evidence="1" key="1">
    <citation type="submission" date="2020-08" db="EMBL/GenBank/DDBJ databases">
        <title>Multicomponent nature underlies the extraordinary mechanical properties of spider dragline silk.</title>
        <authorList>
            <person name="Kono N."/>
            <person name="Nakamura H."/>
            <person name="Mori M."/>
            <person name="Yoshida Y."/>
            <person name="Ohtoshi R."/>
            <person name="Malay A.D."/>
            <person name="Moran D.A.P."/>
            <person name="Tomita M."/>
            <person name="Numata K."/>
            <person name="Arakawa K."/>
        </authorList>
    </citation>
    <scope>NUCLEOTIDE SEQUENCE</scope>
</reference>
<sequence>MTQKCEDWKKVWRAQQLVINEGPGQRVAKRALYIARCAEHLFCALFTIVLSMTDESSPFRRRMSSVVHAPEPLSNMELLLHQDAPEWETVKQEMKTMNGNCEIGE</sequence>
<protein>
    <submittedName>
        <fullName evidence="1">Uncharacterized protein</fullName>
    </submittedName>
</protein>
<evidence type="ECO:0000313" key="1">
    <source>
        <dbReference type="EMBL" id="GFS50285.1"/>
    </source>
</evidence>
<dbReference type="Proteomes" id="UP000887013">
    <property type="component" value="Unassembled WGS sequence"/>
</dbReference>
<evidence type="ECO:0000313" key="2">
    <source>
        <dbReference type="Proteomes" id="UP000887013"/>
    </source>
</evidence>
<dbReference type="OrthoDB" id="10353507at2759"/>
<dbReference type="EMBL" id="BMAW01045482">
    <property type="protein sequence ID" value="GFS50285.1"/>
    <property type="molecule type" value="Genomic_DNA"/>
</dbReference>
<comment type="caution">
    <text evidence="1">The sequence shown here is derived from an EMBL/GenBank/DDBJ whole genome shotgun (WGS) entry which is preliminary data.</text>
</comment>
<accession>A0A8X6INA1</accession>
<gene>
    <name evidence="1" type="ORF">NPIL_459021</name>
</gene>
<dbReference type="AlphaFoldDB" id="A0A8X6INA1"/>
<organism evidence="1 2">
    <name type="scientific">Nephila pilipes</name>
    <name type="common">Giant wood spider</name>
    <name type="synonym">Nephila maculata</name>
    <dbReference type="NCBI Taxonomy" id="299642"/>
    <lineage>
        <taxon>Eukaryota</taxon>
        <taxon>Metazoa</taxon>
        <taxon>Ecdysozoa</taxon>
        <taxon>Arthropoda</taxon>
        <taxon>Chelicerata</taxon>
        <taxon>Arachnida</taxon>
        <taxon>Araneae</taxon>
        <taxon>Araneomorphae</taxon>
        <taxon>Entelegynae</taxon>
        <taxon>Araneoidea</taxon>
        <taxon>Nephilidae</taxon>
        <taxon>Nephila</taxon>
    </lineage>
</organism>
<keyword evidence="2" id="KW-1185">Reference proteome</keyword>